<dbReference type="Proteomes" id="UP000652567">
    <property type="component" value="Unassembled WGS sequence"/>
</dbReference>
<evidence type="ECO:0000259" key="6">
    <source>
        <dbReference type="Pfam" id="PF10672"/>
    </source>
</evidence>
<dbReference type="RefSeq" id="WP_193908700.1">
    <property type="nucleotide sequence ID" value="NZ_PRDL01000001.1"/>
</dbReference>
<dbReference type="InterPro" id="IPR029063">
    <property type="entry name" value="SAM-dependent_MTases_sf"/>
</dbReference>
<keyword evidence="2 7" id="KW-0489">Methyltransferase</keyword>
<dbReference type="InterPro" id="IPR019614">
    <property type="entry name" value="SAM-dep_methyl-trfase"/>
</dbReference>
<evidence type="ECO:0000313" key="7">
    <source>
        <dbReference type="EMBL" id="MBE8717104.1"/>
    </source>
</evidence>
<dbReference type="Gene3D" id="3.40.50.150">
    <property type="entry name" value="Vaccinia Virus protein VP39"/>
    <property type="match status" value="1"/>
</dbReference>
<accession>A0A928YTK1</accession>
<evidence type="ECO:0000313" key="8">
    <source>
        <dbReference type="Proteomes" id="UP000652567"/>
    </source>
</evidence>
<keyword evidence="5" id="KW-1133">Transmembrane helix</keyword>
<dbReference type="GO" id="GO:0006364">
    <property type="term" value="P:rRNA processing"/>
    <property type="evidence" value="ECO:0007669"/>
    <property type="project" value="UniProtKB-KW"/>
</dbReference>
<keyword evidence="5" id="KW-0472">Membrane</keyword>
<dbReference type="PANTHER" id="PTHR43042">
    <property type="entry name" value="SAM-DEPENDENT METHYLTRANSFERASE"/>
    <property type="match status" value="1"/>
</dbReference>
<dbReference type="PANTHER" id="PTHR43042:SF3">
    <property type="entry name" value="RIBOSOMAL RNA LARGE SUBUNIT METHYLTRANSFERASE YWBD-RELATED"/>
    <property type="match status" value="1"/>
</dbReference>
<keyword evidence="8" id="KW-1185">Reference proteome</keyword>
<keyword evidence="3" id="KW-0808">Transferase</keyword>
<evidence type="ECO:0000256" key="5">
    <source>
        <dbReference type="SAM" id="Phobius"/>
    </source>
</evidence>
<reference evidence="7" key="1">
    <citation type="submission" date="2018-07" db="EMBL/GenBank/DDBJ databases">
        <title>Genome assembly of strain Ka43.</title>
        <authorList>
            <person name="Kukolya J."/>
            <person name="Nagy I."/>
            <person name="Horvath B."/>
            <person name="Toth A."/>
        </authorList>
    </citation>
    <scope>NUCLEOTIDE SEQUENCE</scope>
    <source>
        <strain evidence="7">KB43</strain>
    </source>
</reference>
<keyword evidence="4" id="KW-0949">S-adenosyl-L-methionine</keyword>
<dbReference type="GO" id="GO:0032259">
    <property type="term" value="P:methylation"/>
    <property type="evidence" value="ECO:0007669"/>
    <property type="project" value="UniProtKB-KW"/>
</dbReference>
<dbReference type="Pfam" id="PF10672">
    <property type="entry name" value="Methyltrans_SAM"/>
    <property type="match status" value="1"/>
</dbReference>
<evidence type="ECO:0000256" key="2">
    <source>
        <dbReference type="ARBA" id="ARBA00022603"/>
    </source>
</evidence>
<evidence type="ECO:0000256" key="4">
    <source>
        <dbReference type="ARBA" id="ARBA00022691"/>
    </source>
</evidence>
<dbReference type="SUPFAM" id="SSF53335">
    <property type="entry name" value="S-adenosyl-L-methionine-dependent methyltransferases"/>
    <property type="match status" value="1"/>
</dbReference>
<dbReference type="EMBL" id="PRDL01000001">
    <property type="protein sequence ID" value="MBE8717104.1"/>
    <property type="molecule type" value="Genomic_DNA"/>
</dbReference>
<dbReference type="CDD" id="cd02440">
    <property type="entry name" value="AdoMet_MTases"/>
    <property type="match status" value="1"/>
</dbReference>
<protein>
    <submittedName>
        <fullName evidence="7">Methyltransferase</fullName>
    </submittedName>
</protein>
<dbReference type="AlphaFoldDB" id="A0A928YTK1"/>
<dbReference type="GO" id="GO:0008168">
    <property type="term" value="F:methyltransferase activity"/>
    <property type="evidence" value="ECO:0007669"/>
    <property type="project" value="UniProtKB-KW"/>
</dbReference>
<sequence length="328" mass="36166">MSRQVIIDQVQAFLAAQNPADPQVDSRRLFHGRGQCFAGLEFICVDYFQPVILMTCFREPPAGFVEALSNGLQPLVQPGLFDTLVVQHRYQQGAPADVLFGELPGQPLANRQGLQFLLSLSSRQNTGFFLDMEPGRAWLAQHAHGKRILNLFAYTCAFSVVAVAAGASRVVNVDMSRSALETGRRNHQVNDLPGERSEFMTENILKSWGRIRRKGPYDLVIIDPPSYQPGSFVALKDYVRVIRRIPELMPDGGLVLACLNAPEVGTAFLESAFAEACPGSELITRLEPSADFPDVDAEQQLKLLVFQYQPLPISSAADEPELSAPLLQ</sequence>
<proteinExistence type="predicted"/>
<name>A0A928YTK1_9GAMM</name>
<organism evidence="7 8">
    <name type="scientific">Cellvibrio polysaccharolyticus</name>
    <dbReference type="NCBI Taxonomy" id="2082724"/>
    <lineage>
        <taxon>Bacteria</taxon>
        <taxon>Pseudomonadati</taxon>
        <taxon>Pseudomonadota</taxon>
        <taxon>Gammaproteobacteria</taxon>
        <taxon>Cellvibrionales</taxon>
        <taxon>Cellvibrionaceae</taxon>
        <taxon>Cellvibrio</taxon>
    </lineage>
</organism>
<evidence type="ECO:0000256" key="1">
    <source>
        <dbReference type="ARBA" id="ARBA00022552"/>
    </source>
</evidence>
<feature type="transmembrane region" description="Helical" evidence="5">
    <location>
        <begin position="148"/>
        <end position="167"/>
    </location>
</feature>
<evidence type="ECO:0000256" key="3">
    <source>
        <dbReference type="ARBA" id="ARBA00022679"/>
    </source>
</evidence>
<feature type="domain" description="S-adenosylmethionine-dependent methyltransferase" evidence="6">
    <location>
        <begin position="27"/>
        <end position="306"/>
    </location>
</feature>
<keyword evidence="1" id="KW-0698">rRNA processing</keyword>
<comment type="caution">
    <text evidence="7">The sequence shown here is derived from an EMBL/GenBank/DDBJ whole genome shotgun (WGS) entry which is preliminary data.</text>
</comment>
<gene>
    <name evidence="7" type="ORF">C4F51_07845</name>
</gene>
<keyword evidence="5" id="KW-0812">Transmembrane</keyword>